<dbReference type="InterPro" id="IPR008966">
    <property type="entry name" value="Adhesion_dom_sf"/>
</dbReference>
<dbReference type="Gene3D" id="2.60.40.3310">
    <property type="match status" value="1"/>
</dbReference>
<organism evidence="6 7">
    <name type="scientific">Paraburkholderia dipogonis</name>
    <dbReference type="NCBI Taxonomy" id="1211383"/>
    <lineage>
        <taxon>Bacteria</taxon>
        <taxon>Pseudomonadati</taxon>
        <taxon>Pseudomonadota</taxon>
        <taxon>Betaproteobacteria</taxon>
        <taxon>Burkholderiales</taxon>
        <taxon>Burkholderiaceae</taxon>
        <taxon>Paraburkholderia</taxon>
    </lineage>
</organism>
<dbReference type="EMBL" id="SNVI01000002">
    <property type="protein sequence ID" value="TFE40113.1"/>
    <property type="molecule type" value="Genomic_DNA"/>
</dbReference>
<evidence type="ECO:0000256" key="4">
    <source>
        <dbReference type="SAM" id="SignalP"/>
    </source>
</evidence>
<sequence length="366" mass="37947">MFSVNARLGVLLSGSCSRVQNMRTWRKSVSVFLFMMVQAIFGVSAAHADNPTCNATAVPNYSPMLAPTTFPRDAPVGSATQSYAATLSFHCQGDTDADRDIYVTFAATPATVVSGYTNVYETNVQGVGVRYTVSNEAGTACVSLPATVDNGSAVIRCHQLLAPTDPGYNYSVSVSAQFVKTANATIGTLTTIPVLTATNTLNNESVNTLWGNVFSGSASGTFASQACRVTTPAVQVTMPQARTKDLPSVGSTTGSTPLNVSLDCDAGVSVYATLSDVTMPSNTSTTLNLTTDSTAQGIGYEIVYAEAPVAFGVDSAMAGNANQFAVTAGQTVGGVVNVPLTARYVRTGVIRAGSANAKATFTMSYQ</sequence>
<proteinExistence type="inferred from homology"/>
<protein>
    <submittedName>
        <fullName evidence="6">Type 1 fimbrial protein</fullName>
    </submittedName>
</protein>
<feature type="signal peptide" evidence="4">
    <location>
        <begin position="1"/>
        <end position="48"/>
    </location>
</feature>
<dbReference type="AlphaFoldDB" id="A0A4Y8MS39"/>
<evidence type="ECO:0000256" key="2">
    <source>
        <dbReference type="ARBA" id="ARBA00006671"/>
    </source>
</evidence>
<evidence type="ECO:0000313" key="7">
    <source>
        <dbReference type="Proteomes" id="UP000297385"/>
    </source>
</evidence>
<dbReference type="GO" id="GO:0043709">
    <property type="term" value="P:cell adhesion involved in single-species biofilm formation"/>
    <property type="evidence" value="ECO:0007669"/>
    <property type="project" value="TreeGrafter"/>
</dbReference>
<feature type="chain" id="PRO_5021213595" evidence="4">
    <location>
        <begin position="49"/>
        <end position="366"/>
    </location>
</feature>
<reference evidence="6 7" key="1">
    <citation type="submission" date="2019-03" db="EMBL/GenBank/DDBJ databases">
        <title>Complete Genome Sequence of Paraburkholderia dipogonis ICMP 19430T, a Nitrogen-fixing Symbiont of the South African Invasive Legume Dipogon lignosus in New Zealand.</title>
        <authorList>
            <person name="De Meyer S.E."/>
        </authorList>
    </citation>
    <scope>NUCLEOTIDE SEQUENCE [LARGE SCALE GENOMIC DNA]</scope>
    <source>
        <strain evidence="6 7">ICMP 19430</strain>
    </source>
</reference>
<dbReference type="PANTHER" id="PTHR33420:SF14">
    <property type="entry name" value="TYPE 1 FIMBRIN D-MANNOSE SPECIFIC ADHESIN"/>
    <property type="match status" value="1"/>
</dbReference>
<accession>A0A4Y8MS39</accession>
<dbReference type="PANTHER" id="PTHR33420">
    <property type="entry name" value="FIMBRIAL SUBUNIT ELFA-RELATED"/>
    <property type="match status" value="1"/>
</dbReference>
<keyword evidence="4" id="KW-0732">Signal</keyword>
<dbReference type="SUPFAM" id="SSF49401">
    <property type="entry name" value="Bacterial adhesins"/>
    <property type="match status" value="1"/>
</dbReference>
<name>A0A4Y8MS39_9BURK</name>
<dbReference type="Gene3D" id="2.60.40.1090">
    <property type="entry name" value="Fimbrial-type adhesion domain"/>
    <property type="match status" value="1"/>
</dbReference>
<comment type="caution">
    <text evidence="6">The sequence shown here is derived from an EMBL/GenBank/DDBJ whole genome shotgun (WGS) entry which is preliminary data.</text>
</comment>
<dbReference type="InterPro" id="IPR050263">
    <property type="entry name" value="Bact_Fimbrial_Adh_Pro"/>
</dbReference>
<feature type="domain" description="Fimbrial-type adhesion" evidence="5">
    <location>
        <begin position="219"/>
        <end position="366"/>
    </location>
</feature>
<gene>
    <name evidence="6" type="ORF">E2553_25360</name>
</gene>
<evidence type="ECO:0000256" key="3">
    <source>
        <dbReference type="ARBA" id="ARBA00023263"/>
    </source>
</evidence>
<comment type="similarity">
    <text evidence="2">Belongs to the fimbrial protein family.</text>
</comment>
<evidence type="ECO:0000313" key="6">
    <source>
        <dbReference type="EMBL" id="TFE40113.1"/>
    </source>
</evidence>
<dbReference type="GO" id="GO:0009289">
    <property type="term" value="C:pilus"/>
    <property type="evidence" value="ECO:0007669"/>
    <property type="project" value="UniProtKB-SubCell"/>
</dbReference>
<comment type="subcellular location">
    <subcellularLocation>
        <location evidence="1">Fimbrium</location>
    </subcellularLocation>
</comment>
<dbReference type="InterPro" id="IPR000259">
    <property type="entry name" value="Adhesion_dom_fimbrial"/>
</dbReference>
<evidence type="ECO:0000259" key="5">
    <source>
        <dbReference type="Pfam" id="PF00419"/>
    </source>
</evidence>
<evidence type="ECO:0000256" key="1">
    <source>
        <dbReference type="ARBA" id="ARBA00004561"/>
    </source>
</evidence>
<keyword evidence="3" id="KW-0281">Fimbrium</keyword>
<dbReference type="Pfam" id="PF00419">
    <property type="entry name" value="Fimbrial"/>
    <property type="match status" value="1"/>
</dbReference>
<dbReference type="InterPro" id="IPR036937">
    <property type="entry name" value="Adhesion_dom_fimbrial_sf"/>
</dbReference>
<dbReference type="Proteomes" id="UP000297385">
    <property type="component" value="Unassembled WGS sequence"/>
</dbReference>